<dbReference type="InterPro" id="IPR050582">
    <property type="entry name" value="HAD-like_SerB"/>
</dbReference>
<dbReference type="GO" id="GO:0000287">
    <property type="term" value="F:magnesium ion binding"/>
    <property type="evidence" value="ECO:0007669"/>
    <property type="project" value="TreeGrafter"/>
</dbReference>
<dbReference type="Gene3D" id="1.20.1440.100">
    <property type="entry name" value="SG protein - dephosphorylation function"/>
    <property type="match status" value="1"/>
</dbReference>
<proteinExistence type="predicted"/>
<dbReference type="Proteomes" id="UP000076296">
    <property type="component" value="Unassembled WGS sequence"/>
</dbReference>
<dbReference type="SUPFAM" id="SSF56784">
    <property type="entry name" value="HAD-like"/>
    <property type="match status" value="1"/>
</dbReference>
<dbReference type="AlphaFoldDB" id="A0A0M3FFW7"/>
<evidence type="ECO:0000313" key="2">
    <source>
        <dbReference type="Proteomes" id="UP000076296"/>
    </source>
</evidence>
<evidence type="ECO:0000313" key="1">
    <source>
        <dbReference type="EMBL" id="KZA22010.1"/>
    </source>
</evidence>
<keyword evidence="1" id="KW-0378">Hydrolase</keyword>
<organism evidence="1 2">
    <name type="scientific">Acinetobacter baumannii</name>
    <dbReference type="NCBI Taxonomy" id="470"/>
    <lineage>
        <taxon>Bacteria</taxon>
        <taxon>Pseudomonadati</taxon>
        <taxon>Pseudomonadota</taxon>
        <taxon>Gammaproteobacteria</taxon>
        <taxon>Moraxellales</taxon>
        <taxon>Moraxellaceae</taxon>
        <taxon>Acinetobacter</taxon>
        <taxon>Acinetobacter calcoaceticus/baumannii complex</taxon>
    </lineage>
</organism>
<reference evidence="1 2" key="1">
    <citation type="submission" date="2016-01" db="EMBL/GenBank/DDBJ databases">
        <title>Draft sequences of Acinetobacter baumannii isolates from wounded military personnel.</title>
        <authorList>
            <person name="Arivett B.A."/>
            <person name="Fiester S.E."/>
            <person name="Ream D.C."/>
            <person name="Actis L.A."/>
        </authorList>
    </citation>
    <scope>NUCLEOTIDE SEQUENCE [LARGE SCALE GENOMIC DNA]</scope>
    <source>
        <strain evidence="1 2">AB2828</strain>
    </source>
</reference>
<gene>
    <name evidence="1" type="ORF">LV35_00113</name>
</gene>
<dbReference type="Gene3D" id="3.40.50.1000">
    <property type="entry name" value="HAD superfamily/HAD-like"/>
    <property type="match status" value="1"/>
</dbReference>
<dbReference type="InterPro" id="IPR036412">
    <property type="entry name" value="HAD-like_sf"/>
</dbReference>
<dbReference type="PANTHER" id="PTHR43344:SF14">
    <property type="entry name" value="HAD-IB FAMILY HYDROLASE"/>
    <property type="match status" value="1"/>
</dbReference>
<protein>
    <submittedName>
        <fullName evidence="1">Haloacid dehalogenase-like hydrolase</fullName>
    </submittedName>
</protein>
<dbReference type="InterPro" id="IPR006385">
    <property type="entry name" value="HAD_hydro_SerB1"/>
</dbReference>
<dbReference type="GO" id="GO:0005737">
    <property type="term" value="C:cytoplasm"/>
    <property type="evidence" value="ECO:0007669"/>
    <property type="project" value="TreeGrafter"/>
</dbReference>
<dbReference type="NCBIfam" id="TIGR01488">
    <property type="entry name" value="HAD-SF-IB"/>
    <property type="match status" value="1"/>
</dbReference>
<dbReference type="RefSeq" id="WP_000271368.1">
    <property type="nucleotide sequence ID" value="NZ_BHFY01000041.1"/>
</dbReference>
<dbReference type="NCBIfam" id="TIGR01490">
    <property type="entry name" value="HAD-SF-IB-hyp1"/>
    <property type="match status" value="1"/>
</dbReference>
<accession>A0A0M3FFW7</accession>
<dbReference type="GO" id="GO:0006564">
    <property type="term" value="P:L-serine biosynthetic process"/>
    <property type="evidence" value="ECO:0007669"/>
    <property type="project" value="TreeGrafter"/>
</dbReference>
<dbReference type="Pfam" id="PF12710">
    <property type="entry name" value="HAD"/>
    <property type="match status" value="1"/>
</dbReference>
<sequence>MYATSETNKTIKNLALFDFDGTLCSKDSFTGFIFYALSKRHIVKQGLKILPWIQAYYLNFYPAHAMRAKLFRSMFRDTPAIELQRLGEEYAQELVSALSPEIFAQLQQHQLLGDQVVLVSASIDIYLAPLCKLLGIELICTETQVKNGMMTGYYSTPDCSSEQKKLRISEQYPLKHYQRIYAYGNSSEDLDMLSLATHPFMVGEDRILPSLTPQKKLA</sequence>
<comment type="caution">
    <text evidence="1">The sequence shown here is derived from an EMBL/GenBank/DDBJ whole genome shotgun (WGS) entry which is preliminary data.</text>
</comment>
<dbReference type="InterPro" id="IPR023214">
    <property type="entry name" value="HAD_sf"/>
</dbReference>
<dbReference type="EMBL" id="LRDT01000002">
    <property type="protein sequence ID" value="KZA22010.1"/>
    <property type="molecule type" value="Genomic_DNA"/>
</dbReference>
<name>A0A0M3FFW7_ACIBA</name>
<dbReference type="PANTHER" id="PTHR43344">
    <property type="entry name" value="PHOSPHOSERINE PHOSPHATASE"/>
    <property type="match status" value="1"/>
</dbReference>
<dbReference type="GO" id="GO:0036424">
    <property type="term" value="F:L-phosphoserine phosphatase activity"/>
    <property type="evidence" value="ECO:0007669"/>
    <property type="project" value="TreeGrafter"/>
</dbReference>